<dbReference type="GO" id="GO:0006310">
    <property type="term" value="P:DNA recombination"/>
    <property type="evidence" value="ECO:0007669"/>
    <property type="project" value="InterPro"/>
</dbReference>
<evidence type="ECO:0000256" key="2">
    <source>
        <dbReference type="ARBA" id="ARBA00022598"/>
    </source>
</evidence>
<proteinExistence type="inferred from homology"/>
<dbReference type="Gene3D" id="3.30.470.30">
    <property type="entry name" value="DNA ligase/mRNA capping enzyme"/>
    <property type="match status" value="1"/>
</dbReference>
<name>A0A838BDU2_9HYPH</name>
<dbReference type="Pfam" id="PF01068">
    <property type="entry name" value="DNA_ligase_A_M"/>
    <property type="match status" value="1"/>
</dbReference>
<dbReference type="Proteomes" id="UP000558284">
    <property type="component" value="Unassembled WGS sequence"/>
</dbReference>
<evidence type="ECO:0000313" key="5">
    <source>
        <dbReference type="Proteomes" id="UP000558284"/>
    </source>
</evidence>
<evidence type="ECO:0000256" key="1">
    <source>
        <dbReference type="ARBA" id="ARBA00007572"/>
    </source>
</evidence>
<dbReference type="EMBL" id="JACDTY010000027">
    <property type="protein sequence ID" value="MBA1144768.1"/>
    <property type="molecule type" value="Genomic_DNA"/>
</dbReference>
<dbReference type="AlphaFoldDB" id="A0A838BDU2"/>
<protein>
    <submittedName>
        <fullName evidence="4">ATP-dependent DNA ligase</fullName>
    </submittedName>
</protein>
<evidence type="ECO:0000313" key="4">
    <source>
        <dbReference type="EMBL" id="MBA1144768.1"/>
    </source>
</evidence>
<dbReference type="GO" id="GO:0006281">
    <property type="term" value="P:DNA repair"/>
    <property type="evidence" value="ECO:0007669"/>
    <property type="project" value="InterPro"/>
</dbReference>
<dbReference type="GO" id="GO:0003910">
    <property type="term" value="F:DNA ligase (ATP) activity"/>
    <property type="evidence" value="ECO:0007669"/>
    <property type="project" value="InterPro"/>
</dbReference>
<dbReference type="PANTHER" id="PTHR45674">
    <property type="entry name" value="DNA LIGASE 1/3 FAMILY MEMBER"/>
    <property type="match status" value="1"/>
</dbReference>
<dbReference type="InterPro" id="IPR050191">
    <property type="entry name" value="ATP-dep_DNA_ligase"/>
</dbReference>
<dbReference type="CDD" id="cd07906">
    <property type="entry name" value="Adenylation_DNA_ligase_LigD_LigC"/>
    <property type="match status" value="1"/>
</dbReference>
<gene>
    <name evidence="4" type="ORF">H0241_31730</name>
</gene>
<keyword evidence="5" id="KW-1185">Reference proteome</keyword>
<dbReference type="GO" id="GO:0005524">
    <property type="term" value="F:ATP binding"/>
    <property type="evidence" value="ECO:0007669"/>
    <property type="project" value="InterPro"/>
</dbReference>
<accession>A0A838BDU2</accession>
<keyword evidence="2 4" id="KW-0436">Ligase</keyword>
<comment type="similarity">
    <text evidence="1">Belongs to the ATP-dependent DNA ligase family.</text>
</comment>
<reference evidence="4 5" key="1">
    <citation type="submission" date="2020-07" db="EMBL/GenBank/DDBJ databases">
        <title>Definition of the novel symbiovar canariense within Mesorhizobium novociceri, a new species of genus Mesorhizobium nodulating Cicer canariense in the Caldera de Taburiente National Park (La Palma, Canary Islands).</title>
        <authorList>
            <person name="Leon-Barrios M."/>
            <person name="Perez-Yepez J."/>
            <person name="Flores-Felix J.D."/>
            <person name="Ramirez-Baena M.H."/>
            <person name="Pulido-Suarez L."/>
            <person name="Igual J.M."/>
            <person name="Velazquez E."/>
            <person name="Peix A."/>
        </authorList>
    </citation>
    <scope>NUCLEOTIDE SEQUENCE [LARGE SCALE GENOMIC DNA]</scope>
    <source>
        <strain evidence="4 5">CCANP35</strain>
    </source>
</reference>
<organism evidence="4 5">
    <name type="scientific">Mesorhizobium neociceri</name>
    <dbReference type="NCBI Taxonomy" id="1307853"/>
    <lineage>
        <taxon>Bacteria</taxon>
        <taxon>Pseudomonadati</taxon>
        <taxon>Pseudomonadota</taxon>
        <taxon>Alphaproteobacteria</taxon>
        <taxon>Hyphomicrobiales</taxon>
        <taxon>Phyllobacteriaceae</taxon>
        <taxon>Mesorhizobium</taxon>
    </lineage>
</organism>
<feature type="domain" description="ATP-dependent DNA ligase family profile" evidence="3">
    <location>
        <begin position="107"/>
        <end position="188"/>
    </location>
</feature>
<sequence length="287" mass="32514">MRLKFIKPMEPELVDTPPMGGDWIHEIKFDGYRTQVIKDDDGIRLITKNGYDWTGRYIQLAGEAEAIEAESFIIDGEAITTNEAGLSDFHALQSAVTRRRPSRDLYLVAFDLLHLNGHDLRNMPVEDRREILQELIPTGGRIQFSEAMPGTGDAVYHLVDQAGLEGMVSKRRNSAYRSGPTMNWRKIKCYAEREMDIIGVQREAGKPAMVLMADMGRYAGGAFVTFKADKRQRLWDRVQGKIGGPAPKGLKSDKAQWLKPGLVGRVRFLKGEEKLRHAKLLDFREKQ</sequence>
<comment type="caution">
    <text evidence="4">The sequence shown here is derived from an EMBL/GenBank/DDBJ whole genome shotgun (WGS) entry which is preliminary data.</text>
</comment>
<dbReference type="InterPro" id="IPR012310">
    <property type="entry name" value="DNA_ligase_ATP-dep_cent"/>
</dbReference>
<dbReference type="SUPFAM" id="SSF56091">
    <property type="entry name" value="DNA ligase/mRNA capping enzyme, catalytic domain"/>
    <property type="match status" value="1"/>
</dbReference>
<evidence type="ECO:0000259" key="3">
    <source>
        <dbReference type="PROSITE" id="PS50160"/>
    </source>
</evidence>
<dbReference type="PROSITE" id="PS50160">
    <property type="entry name" value="DNA_LIGASE_A3"/>
    <property type="match status" value="1"/>
</dbReference>
<dbReference type="RefSeq" id="WP_181061699.1">
    <property type="nucleotide sequence ID" value="NZ_JACDTY010000027.1"/>
</dbReference>
<dbReference type="Gene3D" id="3.30.1490.70">
    <property type="match status" value="1"/>
</dbReference>
<dbReference type="PANTHER" id="PTHR45674:SF4">
    <property type="entry name" value="DNA LIGASE 1"/>
    <property type="match status" value="1"/>
</dbReference>